<proteinExistence type="inferred from homology"/>
<gene>
    <name evidence="5" type="ORF">PAXINDRAFT_83017</name>
</gene>
<dbReference type="InterPro" id="IPR029058">
    <property type="entry name" value="AB_hydrolase_fold"/>
</dbReference>
<comment type="similarity">
    <text evidence="1 3">Belongs to the type-B carboxylesterase/lipase family.</text>
</comment>
<dbReference type="OrthoDB" id="408631at2759"/>
<dbReference type="PROSITE" id="PS00122">
    <property type="entry name" value="CARBOXYLESTERASE_B_1"/>
    <property type="match status" value="1"/>
</dbReference>
<keyword evidence="6" id="KW-1185">Reference proteome</keyword>
<evidence type="ECO:0000259" key="4">
    <source>
        <dbReference type="Pfam" id="PF00135"/>
    </source>
</evidence>
<evidence type="ECO:0000313" key="6">
    <source>
        <dbReference type="Proteomes" id="UP000053647"/>
    </source>
</evidence>
<dbReference type="EMBL" id="KN819365">
    <property type="protein sequence ID" value="KIJ12310.1"/>
    <property type="molecule type" value="Genomic_DNA"/>
</dbReference>
<protein>
    <recommendedName>
        <fullName evidence="3">Carboxylic ester hydrolase</fullName>
        <ecNumber evidence="3">3.1.1.-</ecNumber>
    </recommendedName>
</protein>
<dbReference type="Gene3D" id="3.40.50.1820">
    <property type="entry name" value="alpha/beta hydrolase"/>
    <property type="match status" value="1"/>
</dbReference>
<dbReference type="AlphaFoldDB" id="A0A0C9T9K8"/>
<dbReference type="InterPro" id="IPR019826">
    <property type="entry name" value="Carboxylesterase_B_AS"/>
</dbReference>
<evidence type="ECO:0000256" key="2">
    <source>
        <dbReference type="ARBA" id="ARBA00022801"/>
    </source>
</evidence>
<sequence>MICAFGGDPKKVTIWGESAGAMPVGLQMVANDGNSEGLFRAGFMQSGSPLPVGNILQGQKYYDALVSDTGCSSASDTLQCLREVPCETLFDAVNQSPSLRLSSYDAFVIAWKPRADGVFLTDDPQKLVQQGLVADVPFVASDCDDQGTSFSLFTLNVTTDTQFEEYIKTYWFPNVPSSTIKEIMQYYPANISQGSPFDTGTLNALTPQFKRFAALQGDAFFQAPRRFLLQNRSGKQALWTFTSKRFKTLPYLGSVHGSDMFNVLAGGDIVSYLVRFVSNLDLNGGTDLYWPQYTTAEPNMLELLDGSIQQALTEDTYRADAMAFLTKVLLAYPV</sequence>
<reference evidence="6" key="2">
    <citation type="submission" date="2015-01" db="EMBL/GenBank/DDBJ databases">
        <title>Evolutionary Origins and Diversification of the Mycorrhizal Mutualists.</title>
        <authorList>
            <consortium name="DOE Joint Genome Institute"/>
            <consortium name="Mycorrhizal Genomics Consortium"/>
            <person name="Kohler A."/>
            <person name="Kuo A."/>
            <person name="Nagy L.G."/>
            <person name="Floudas D."/>
            <person name="Copeland A."/>
            <person name="Barry K.W."/>
            <person name="Cichocki N."/>
            <person name="Veneault-Fourrey C."/>
            <person name="LaButti K."/>
            <person name="Lindquist E.A."/>
            <person name="Lipzen A."/>
            <person name="Lundell T."/>
            <person name="Morin E."/>
            <person name="Murat C."/>
            <person name="Riley R."/>
            <person name="Ohm R."/>
            <person name="Sun H."/>
            <person name="Tunlid A."/>
            <person name="Henrissat B."/>
            <person name="Grigoriev I.V."/>
            <person name="Hibbett D.S."/>
            <person name="Martin F."/>
        </authorList>
    </citation>
    <scope>NUCLEOTIDE SEQUENCE [LARGE SCALE GENOMIC DNA]</scope>
    <source>
        <strain evidence="6">ATCC 200175</strain>
    </source>
</reference>
<dbReference type="GO" id="GO:0016787">
    <property type="term" value="F:hydrolase activity"/>
    <property type="evidence" value="ECO:0007669"/>
    <property type="project" value="UniProtKB-KW"/>
</dbReference>
<dbReference type="Pfam" id="PF00135">
    <property type="entry name" value="COesterase"/>
    <property type="match status" value="1"/>
</dbReference>
<accession>A0A0C9T9K8</accession>
<dbReference type="InterPro" id="IPR050309">
    <property type="entry name" value="Type-B_Carboxylest/Lipase"/>
</dbReference>
<keyword evidence="2 3" id="KW-0378">Hydrolase</keyword>
<dbReference type="SUPFAM" id="SSF53474">
    <property type="entry name" value="alpha/beta-Hydrolases"/>
    <property type="match status" value="1"/>
</dbReference>
<reference evidence="5 6" key="1">
    <citation type="submission" date="2014-06" db="EMBL/GenBank/DDBJ databases">
        <authorList>
            <consortium name="DOE Joint Genome Institute"/>
            <person name="Kuo A."/>
            <person name="Kohler A."/>
            <person name="Nagy L.G."/>
            <person name="Floudas D."/>
            <person name="Copeland A."/>
            <person name="Barry K.W."/>
            <person name="Cichocki N."/>
            <person name="Veneault-Fourrey C."/>
            <person name="LaButti K."/>
            <person name="Lindquist E.A."/>
            <person name="Lipzen A."/>
            <person name="Lundell T."/>
            <person name="Morin E."/>
            <person name="Murat C."/>
            <person name="Sun H."/>
            <person name="Tunlid A."/>
            <person name="Henrissat B."/>
            <person name="Grigoriev I.V."/>
            <person name="Hibbett D.S."/>
            <person name="Martin F."/>
            <person name="Nordberg H.P."/>
            <person name="Cantor M.N."/>
            <person name="Hua S.X."/>
        </authorList>
    </citation>
    <scope>NUCLEOTIDE SEQUENCE [LARGE SCALE GENOMIC DNA]</scope>
    <source>
        <strain evidence="5 6">ATCC 200175</strain>
    </source>
</reference>
<dbReference type="Proteomes" id="UP000053647">
    <property type="component" value="Unassembled WGS sequence"/>
</dbReference>
<name>A0A0C9T9K8_PAXIN</name>
<dbReference type="EC" id="3.1.1.-" evidence="3"/>
<dbReference type="PANTHER" id="PTHR11559">
    <property type="entry name" value="CARBOXYLESTERASE"/>
    <property type="match status" value="1"/>
</dbReference>
<evidence type="ECO:0000313" key="5">
    <source>
        <dbReference type="EMBL" id="KIJ12310.1"/>
    </source>
</evidence>
<evidence type="ECO:0000256" key="1">
    <source>
        <dbReference type="ARBA" id="ARBA00005964"/>
    </source>
</evidence>
<dbReference type="HOGENOM" id="CLU_006586_10_6_1"/>
<feature type="domain" description="Carboxylesterase type B" evidence="4">
    <location>
        <begin position="2"/>
        <end position="302"/>
    </location>
</feature>
<evidence type="ECO:0000256" key="3">
    <source>
        <dbReference type="RuleBase" id="RU361235"/>
    </source>
</evidence>
<dbReference type="InterPro" id="IPR002018">
    <property type="entry name" value="CarbesteraseB"/>
</dbReference>
<organism evidence="5 6">
    <name type="scientific">Paxillus involutus ATCC 200175</name>
    <dbReference type="NCBI Taxonomy" id="664439"/>
    <lineage>
        <taxon>Eukaryota</taxon>
        <taxon>Fungi</taxon>
        <taxon>Dikarya</taxon>
        <taxon>Basidiomycota</taxon>
        <taxon>Agaricomycotina</taxon>
        <taxon>Agaricomycetes</taxon>
        <taxon>Agaricomycetidae</taxon>
        <taxon>Boletales</taxon>
        <taxon>Paxilineae</taxon>
        <taxon>Paxillaceae</taxon>
        <taxon>Paxillus</taxon>
    </lineage>
</organism>